<name>A0ABY5Y3I3_9BACT</name>
<organism evidence="2 3">
    <name type="scientific">Taurinivorans muris</name>
    <dbReference type="NCBI Taxonomy" id="2787751"/>
    <lineage>
        <taxon>Bacteria</taxon>
        <taxon>Pseudomonadati</taxon>
        <taxon>Thermodesulfobacteriota</taxon>
        <taxon>Desulfovibrionia</taxon>
        <taxon>Desulfovibrionales</taxon>
        <taxon>Desulfovibrionaceae</taxon>
        <taxon>Taurinivorans</taxon>
    </lineage>
</organism>
<protein>
    <recommendedName>
        <fullName evidence="4">C2H2-type domain-containing protein</fullName>
    </recommendedName>
</protein>
<dbReference type="Proteomes" id="UP001058120">
    <property type="component" value="Chromosome"/>
</dbReference>
<evidence type="ECO:0000256" key="1">
    <source>
        <dbReference type="SAM" id="Phobius"/>
    </source>
</evidence>
<dbReference type="RefSeq" id="WP_334316236.1">
    <property type="nucleotide sequence ID" value="NZ_CP065938.1"/>
</dbReference>
<sequence>MKCPFCNSILENGYCKSCERQIHELYRHPKKAEHEEKPENEEVIEPEIVDEEETNSQRAYRNFRQSPLFTQYAFTNVNMHDSCLTGIISFGLIFFVFLQMGFLAALGFAFFTFIGKIISLIISVKSLLKGKIISPIMLDVAIWIISYCLVTWLA</sequence>
<keyword evidence="1" id="KW-1133">Transmembrane helix</keyword>
<proteinExistence type="predicted"/>
<dbReference type="EMBL" id="CP065938">
    <property type="protein sequence ID" value="UWX06626.1"/>
    <property type="molecule type" value="Genomic_DNA"/>
</dbReference>
<accession>A0ABY5Y3I3</accession>
<keyword evidence="1" id="KW-0472">Membrane</keyword>
<feature type="transmembrane region" description="Helical" evidence="1">
    <location>
        <begin position="132"/>
        <end position="153"/>
    </location>
</feature>
<reference evidence="2" key="1">
    <citation type="submission" date="2020-12" db="EMBL/GenBank/DDBJ databases">
        <title>Taurinivorans muris gen. nov., sp. nov., fundamental and realized metabolic niche of a ubiquitous sulfidogenic bacterium in the murine intestine.</title>
        <authorList>
            <person name="Ye H."/>
            <person name="Hanson B.T."/>
            <person name="Loy A."/>
        </authorList>
    </citation>
    <scope>NUCLEOTIDE SEQUENCE</scope>
    <source>
        <strain evidence="2">LT0009</strain>
    </source>
</reference>
<keyword evidence="1" id="KW-0812">Transmembrane</keyword>
<gene>
    <name evidence="2" type="ORF">JBF11_04790</name>
</gene>
<evidence type="ECO:0000313" key="2">
    <source>
        <dbReference type="EMBL" id="UWX06626.1"/>
    </source>
</evidence>
<evidence type="ECO:0000313" key="3">
    <source>
        <dbReference type="Proteomes" id="UP001058120"/>
    </source>
</evidence>
<keyword evidence="3" id="KW-1185">Reference proteome</keyword>
<evidence type="ECO:0008006" key="4">
    <source>
        <dbReference type="Google" id="ProtNLM"/>
    </source>
</evidence>
<feature type="transmembrane region" description="Helical" evidence="1">
    <location>
        <begin position="87"/>
        <end position="111"/>
    </location>
</feature>